<dbReference type="PANTHER" id="PTHR23024:SF339">
    <property type="entry name" value="ALPHA_BETA HYDROLASE FOLD-3 DOMAIN-CONTAINING PROTEIN"/>
    <property type="match status" value="1"/>
</dbReference>
<keyword evidence="3" id="KW-1185">Reference proteome</keyword>
<accession>A0A3D8T2D3</accession>
<dbReference type="InterPro" id="IPR013094">
    <property type="entry name" value="AB_hydrolase_3"/>
</dbReference>
<reference evidence="2 3" key="1">
    <citation type="journal article" date="2018" name="IMA Fungus">
        <title>IMA Genome-F 9: Draft genome sequence of Annulohypoxylon stygium, Aspergillus mulundensis, Berkeleyomyces basicola (syn. Thielaviopsis basicola), Ceratocystis smalleyi, two Cercospora beticola strains, Coleophoma cylindrospora, Fusarium fracticaudum, Phialophora cf. hyalina, and Morchella septimelata.</title>
        <authorList>
            <person name="Wingfield B.D."/>
            <person name="Bills G.F."/>
            <person name="Dong Y."/>
            <person name="Huang W."/>
            <person name="Nel W.J."/>
            <person name="Swalarsk-Parry B.S."/>
            <person name="Vaghefi N."/>
            <person name="Wilken P.M."/>
            <person name="An Z."/>
            <person name="de Beer Z.W."/>
            <person name="De Vos L."/>
            <person name="Chen L."/>
            <person name="Duong T.A."/>
            <person name="Gao Y."/>
            <person name="Hammerbacher A."/>
            <person name="Kikkert J.R."/>
            <person name="Li Y."/>
            <person name="Li H."/>
            <person name="Li K."/>
            <person name="Li Q."/>
            <person name="Liu X."/>
            <person name="Ma X."/>
            <person name="Naidoo K."/>
            <person name="Pethybridge S.J."/>
            <person name="Sun J."/>
            <person name="Steenkamp E.T."/>
            <person name="van der Nest M.A."/>
            <person name="van Wyk S."/>
            <person name="Wingfield M.J."/>
            <person name="Xiong C."/>
            <person name="Yue Q."/>
            <person name="Zhang X."/>
        </authorList>
    </citation>
    <scope>NUCLEOTIDE SEQUENCE [LARGE SCALE GENOMIC DNA]</scope>
    <source>
        <strain evidence="2 3">DSM 5745</strain>
    </source>
</reference>
<comment type="caution">
    <text evidence="2">The sequence shown here is derived from an EMBL/GenBank/DDBJ whole genome shotgun (WGS) entry which is preliminary data.</text>
</comment>
<dbReference type="RefSeq" id="XP_026607908.1">
    <property type="nucleotide sequence ID" value="XM_026742063.1"/>
</dbReference>
<organism evidence="2 3">
    <name type="scientific">Aspergillus mulundensis</name>
    <dbReference type="NCBI Taxonomy" id="1810919"/>
    <lineage>
        <taxon>Eukaryota</taxon>
        <taxon>Fungi</taxon>
        <taxon>Dikarya</taxon>
        <taxon>Ascomycota</taxon>
        <taxon>Pezizomycotina</taxon>
        <taxon>Eurotiomycetes</taxon>
        <taxon>Eurotiomycetidae</taxon>
        <taxon>Eurotiales</taxon>
        <taxon>Aspergillaceae</taxon>
        <taxon>Aspergillus</taxon>
        <taxon>Aspergillus subgen. Nidulantes</taxon>
    </lineage>
</organism>
<dbReference type="AlphaFoldDB" id="A0A3D8T2D3"/>
<feature type="domain" description="Alpha/beta hydrolase fold-3" evidence="1">
    <location>
        <begin position="47"/>
        <end position="175"/>
    </location>
</feature>
<dbReference type="STRING" id="1810919.A0A3D8T2D3"/>
<dbReference type="GO" id="GO:0016787">
    <property type="term" value="F:hydrolase activity"/>
    <property type="evidence" value="ECO:0007669"/>
    <property type="project" value="InterPro"/>
</dbReference>
<sequence length="333" mass="36439">MATFDPTNPRFKGFDLIQATYKRISNHAIRVDVLVPQTPATAERPTIVRFHGGGLVMADSLYHDFWPQWLSDLALSHNAIIVSPNYRLMPQATSLEIYDDIEDFWAWLKSPAFSGLLSTHNTPTQADLDRILVSGESAGGLLSVNTSLTHASEIRATIALYPSLDPSAPEFSETRGKERLPFGLSTPETVIDEALAKAAIPECGPVSSLIQPDWLGVMCAAIEHGKIGAWYVRGSEGSGRQDLLFPVRRLEGPDVGIPRGGITVIHGAQDSVVPVAHPVPFVERARQVFKGRPGGDRIAMVVHEGEHGFDTGVRYEEPWMKEALSTAVEAWLE</sequence>
<protein>
    <recommendedName>
        <fullName evidence="1">Alpha/beta hydrolase fold-3 domain-containing protein</fullName>
    </recommendedName>
</protein>
<dbReference type="SUPFAM" id="SSF53474">
    <property type="entry name" value="alpha/beta-Hydrolases"/>
    <property type="match status" value="1"/>
</dbReference>
<dbReference type="PANTHER" id="PTHR23024">
    <property type="entry name" value="ARYLACETAMIDE DEACETYLASE"/>
    <property type="match status" value="1"/>
</dbReference>
<dbReference type="InterPro" id="IPR050466">
    <property type="entry name" value="Carboxylest/Gibb_receptor"/>
</dbReference>
<name>A0A3D8T2D3_9EURO</name>
<dbReference type="Pfam" id="PF07859">
    <property type="entry name" value="Abhydrolase_3"/>
    <property type="match status" value="1"/>
</dbReference>
<dbReference type="Proteomes" id="UP000256690">
    <property type="component" value="Unassembled WGS sequence"/>
</dbReference>
<evidence type="ECO:0000313" key="2">
    <source>
        <dbReference type="EMBL" id="RDW92725.1"/>
    </source>
</evidence>
<gene>
    <name evidence="2" type="ORF">DSM5745_00047</name>
</gene>
<evidence type="ECO:0000313" key="3">
    <source>
        <dbReference type="Proteomes" id="UP000256690"/>
    </source>
</evidence>
<dbReference type="Gene3D" id="3.40.50.1820">
    <property type="entry name" value="alpha/beta hydrolase"/>
    <property type="match status" value="1"/>
</dbReference>
<dbReference type="GeneID" id="38110417"/>
<evidence type="ECO:0000259" key="1">
    <source>
        <dbReference type="Pfam" id="PF07859"/>
    </source>
</evidence>
<dbReference type="EMBL" id="PVWQ01000001">
    <property type="protein sequence ID" value="RDW92725.1"/>
    <property type="molecule type" value="Genomic_DNA"/>
</dbReference>
<dbReference type="InterPro" id="IPR029058">
    <property type="entry name" value="AB_hydrolase_fold"/>
</dbReference>
<proteinExistence type="predicted"/>
<dbReference type="OrthoDB" id="19653at2759"/>